<dbReference type="Gene3D" id="3.40.30.10">
    <property type="entry name" value="Glutaredoxin"/>
    <property type="match status" value="1"/>
</dbReference>
<name>A0ABT6FQR7_9FLAO</name>
<reference evidence="1" key="1">
    <citation type="submission" date="2022-11" db="EMBL/GenBank/DDBJ databases">
        <title>High-quality draft genome sequence of Galbibacter sp. strain CMA-7.</title>
        <authorList>
            <person name="Wei L."/>
            <person name="Dong C."/>
            <person name="Shao Z."/>
        </authorList>
    </citation>
    <scope>NUCLEOTIDE SEQUENCE</scope>
    <source>
        <strain evidence="1">CMA-7</strain>
    </source>
</reference>
<dbReference type="SUPFAM" id="SSF52833">
    <property type="entry name" value="Thioredoxin-like"/>
    <property type="match status" value="1"/>
</dbReference>
<evidence type="ECO:0008006" key="3">
    <source>
        <dbReference type="Google" id="ProtNLM"/>
    </source>
</evidence>
<dbReference type="Proteomes" id="UP001153642">
    <property type="component" value="Unassembled WGS sequence"/>
</dbReference>
<organism evidence="1 2">
    <name type="scientific">Galbibacter pacificus</name>
    <dbReference type="NCBI Taxonomy" id="2996052"/>
    <lineage>
        <taxon>Bacteria</taxon>
        <taxon>Pseudomonadati</taxon>
        <taxon>Bacteroidota</taxon>
        <taxon>Flavobacteriia</taxon>
        <taxon>Flavobacteriales</taxon>
        <taxon>Flavobacteriaceae</taxon>
        <taxon>Galbibacter</taxon>
    </lineage>
</organism>
<protein>
    <recommendedName>
        <fullName evidence="3">Thioredoxin domain-containing protein</fullName>
    </recommendedName>
</protein>
<dbReference type="EMBL" id="JAPMUA010000002">
    <property type="protein sequence ID" value="MDG3585616.1"/>
    <property type="molecule type" value="Genomic_DNA"/>
</dbReference>
<keyword evidence="2" id="KW-1185">Reference proteome</keyword>
<gene>
    <name evidence="1" type="ORF">OSR52_07010</name>
</gene>
<proteinExistence type="predicted"/>
<evidence type="ECO:0000313" key="2">
    <source>
        <dbReference type="Proteomes" id="UP001153642"/>
    </source>
</evidence>
<dbReference type="InterPro" id="IPR036249">
    <property type="entry name" value="Thioredoxin-like_sf"/>
</dbReference>
<accession>A0ABT6FQR7</accession>
<dbReference type="RefSeq" id="WP_277899122.1">
    <property type="nucleotide sequence ID" value="NZ_JAPMUA010000002.1"/>
</dbReference>
<comment type="caution">
    <text evidence="1">The sequence shown here is derived from an EMBL/GenBank/DDBJ whole genome shotgun (WGS) entry which is preliminary data.</text>
</comment>
<sequence length="85" mass="10232">MFDTDKFKELSKNYVLVKVDIPRRIDIITPEQLEKNKELLKKYNSQQAFPKIVFLNHRGKKIDEVEGYNSLRDPRNYFSKIEKNQ</sequence>
<evidence type="ECO:0000313" key="1">
    <source>
        <dbReference type="EMBL" id="MDG3585616.1"/>
    </source>
</evidence>